<evidence type="ECO:0000259" key="9">
    <source>
        <dbReference type="Pfam" id="PF00361"/>
    </source>
</evidence>
<comment type="similarity">
    <text evidence="2">Belongs to the CPA3 antiporters (TC 2.A.63) subunit D family.</text>
</comment>
<feature type="transmembrane region" description="Helical" evidence="8">
    <location>
        <begin position="299"/>
        <end position="318"/>
    </location>
</feature>
<evidence type="ECO:0000256" key="8">
    <source>
        <dbReference type="SAM" id="Phobius"/>
    </source>
</evidence>
<keyword evidence="11" id="KW-1185">Reference proteome</keyword>
<evidence type="ECO:0000256" key="2">
    <source>
        <dbReference type="ARBA" id="ARBA00005346"/>
    </source>
</evidence>
<dbReference type="PANTHER" id="PTHR42703:SF1">
    <property type="entry name" value="NA(+)_H(+) ANTIPORTER SUBUNIT D1"/>
    <property type="match status" value="1"/>
</dbReference>
<keyword evidence="5 8" id="KW-1133">Transmembrane helix</keyword>
<dbReference type="PRINTS" id="PR01437">
    <property type="entry name" value="NUOXDRDTASE4"/>
</dbReference>
<feature type="transmembrane region" description="Helical" evidence="8">
    <location>
        <begin position="36"/>
        <end position="57"/>
    </location>
</feature>
<comment type="caution">
    <text evidence="10">The sequence shown here is derived from an EMBL/GenBank/DDBJ whole genome shotgun (WGS) entry which is preliminary data.</text>
</comment>
<gene>
    <name evidence="10" type="ORF">KEM10_05460</name>
</gene>
<dbReference type="RefSeq" id="WP_212214478.1">
    <property type="nucleotide sequence ID" value="NZ_JAGUCO010000002.1"/>
</dbReference>
<accession>A0ABS5JSA6</accession>
<dbReference type="EMBL" id="JAGUCO010000002">
    <property type="protein sequence ID" value="MBS2097718.1"/>
    <property type="molecule type" value="Genomic_DNA"/>
</dbReference>
<feature type="domain" description="NADH:quinone oxidoreductase/Mrp antiporter transmembrane" evidence="9">
    <location>
        <begin position="125"/>
        <end position="416"/>
    </location>
</feature>
<protein>
    <submittedName>
        <fullName evidence="10">PH regulation protein D</fullName>
    </submittedName>
</protein>
<feature type="transmembrane region" description="Helical" evidence="8">
    <location>
        <begin position="268"/>
        <end position="287"/>
    </location>
</feature>
<feature type="transmembrane region" description="Helical" evidence="8">
    <location>
        <begin position="106"/>
        <end position="124"/>
    </location>
</feature>
<evidence type="ECO:0000256" key="6">
    <source>
        <dbReference type="ARBA" id="ARBA00023136"/>
    </source>
</evidence>
<keyword evidence="6 8" id="KW-0472">Membrane</keyword>
<comment type="subcellular location">
    <subcellularLocation>
        <location evidence="1">Cell membrane</location>
        <topology evidence="1">Multi-pass membrane protein</topology>
    </subcellularLocation>
    <subcellularLocation>
        <location evidence="7">Membrane</location>
        <topology evidence="7">Multi-pass membrane protein</topology>
    </subcellularLocation>
</comment>
<dbReference type="InterPro" id="IPR003918">
    <property type="entry name" value="NADH_UbQ_OxRdtase"/>
</dbReference>
<name>A0ABS5JSA6_9BACT</name>
<evidence type="ECO:0000256" key="3">
    <source>
        <dbReference type="ARBA" id="ARBA00022475"/>
    </source>
</evidence>
<reference evidence="10 11" key="1">
    <citation type="journal article" date="2015" name="Int. J. Syst. Evol. Microbiol.">
        <title>Carboxylicivirga linearis sp. nov., isolated from a sea cucumber culture pond.</title>
        <authorList>
            <person name="Wang F.Q."/>
            <person name="Zhou Y.X."/>
            <person name="Lin X.Z."/>
            <person name="Chen G.J."/>
            <person name="Du Z.J."/>
        </authorList>
    </citation>
    <scope>NUCLEOTIDE SEQUENCE [LARGE SCALE GENOMIC DNA]</scope>
    <source>
        <strain evidence="10 11">FB218</strain>
    </source>
</reference>
<evidence type="ECO:0000256" key="7">
    <source>
        <dbReference type="RuleBase" id="RU000320"/>
    </source>
</evidence>
<feature type="transmembrane region" description="Helical" evidence="8">
    <location>
        <begin position="202"/>
        <end position="225"/>
    </location>
</feature>
<feature type="transmembrane region" description="Helical" evidence="8">
    <location>
        <begin position="404"/>
        <end position="425"/>
    </location>
</feature>
<proteinExistence type="inferred from homology"/>
<organism evidence="10 11">
    <name type="scientific">Carboxylicivirga linearis</name>
    <dbReference type="NCBI Taxonomy" id="1628157"/>
    <lineage>
        <taxon>Bacteria</taxon>
        <taxon>Pseudomonadati</taxon>
        <taxon>Bacteroidota</taxon>
        <taxon>Bacteroidia</taxon>
        <taxon>Marinilabiliales</taxon>
        <taxon>Marinilabiliaceae</taxon>
        <taxon>Carboxylicivirga</taxon>
    </lineage>
</organism>
<keyword evidence="3" id="KW-1003">Cell membrane</keyword>
<feature type="transmembrane region" description="Helical" evidence="8">
    <location>
        <begin position="161"/>
        <end position="181"/>
    </location>
</feature>
<feature type="transmembrane region" description="Helical" evidence="8">
    <location>
        <begin position="325"/>
        <end position="347"/>
    </location>
</feature>
<sequence>MIVFAPIIIPLLFIILSLSLNKASNAAQRIVFMAGNIITIGVGVTILATVLSEGMIVAQAGAWEAPYGITLVADTFSGIMLTLTSLTVGVVSLYSLAWKEDNLNTSVFYALIFGLQMGMNGAFVAGDLFNLYVWFEVMLISSFVLISYGSGKVQLKGTLKYVTMNLVSSFFFVAGIAVLYGEVGTLNMADLAYRVREMGSELNIFAPSALILMGFAVKSAIFPFYFWLPDSYHTPPLPVSALFSGTLTKVGVYSMIRFFSLIHVEGDVFYNQLFLFVASATMISGVLMATSQFEVRRLLSFHIVSQIGYMILGLGLFTKLALTGAVFYIIGHCVVKTNLFLLSGIGYKYTGTFDLKKSGGLIKKSPFVAILFFISAMALVGIPPLSGFFGKFMLIKAGIESKEFIHVASALAVSFLTLFSMIKIWNEAYAKDLPQSVLENGFKWGRPSNQLIVSSVILVVVTLGLTVGSKFIIDVCSTAADQLLDIDGYVKTVLKK</sequence>
<evidence type="ECO:0000313" key="11">
    <source>
        <dbReference type="Proteomes" id="UP000708576"/>
    </source>
</evidence>
<evidence type="ECO:0000313" key="10">
    <source>
        <dbReference type="EMBL" id="MBS2097718.1"/>
    </source>
</evidence>
<feature type="transmembrane region" description="Helical" evidence="8">
    <location>
        <begin position="237"/>
        <end position="256"/>
    </location>
</feature>
<feature type="transmembrane region" description="Helical" evidence="8">
    <location>
        <begin position="131"/>
        <end position="149"/>
    </location>
</feature>
<evidence type="ECO:0000256" key="4">
    <source>
        <dbReference type="ARBA" id="ARBA00022692"/>
    </source>
</evidence>
<dbReference type="Proteomes" id="UP000708576">
    <property type="component" value="Unassembled WGS sequence"/>
</dbReference>
<evidence type="ECO:0000256" key="5">
    <source>
        <dbReference type="ARBA" id="ARBA00022989"/>
    </source>
</evidence>
<dbReference type="InterPro" id="IPR050586">
    <property type="entry name" value="CPA3_Na-H_Antiporter_D"/>
</dbReference>
<feature type="transmembrane region" description="Helical" evidence="8">
    <location>
        <begin position="367"/>
        <end position="392"/>
    </location>
</feature>
<keyword evidence="4 7" id="KW-0812">Transmembrane</keyword>
<feature type="transmembrane region" description="Helical" evidence="8">
    <location>
        <begin position="451"/>
        <end position="473"/>
    </location>
</feature>
<feature type="transmembrane region" description="Helical" evidence="8">
    <location>
        <begin position="69"/>
        <end position="94"/>
    </location>
</feature>
<dbReference type="InterPro" id="IPR001750">
    <property type="entry name" value="ND/Mrp_TM"/>
</dbReference>
<evidence type="ECO:0000256" key="1">
    <source>
        <dbReference type="ARBA" id="ARBA00004651"/>
    </source>
</evidence>
<dbReference type="PANTHER" id="PTHR42703">
    <property type="entry name" value="NADH DEHYDROGENASE"/>
    <property type="match status" value="1"/>
</dbReference>
<dbReference type="Pfam" id="PF00361">
    <property type="entry name" value="Proton_antipo_M"/>
    <property type="match status" value="1"/>
</dbReference>